<dbReference type="PATRIC" id="fig|1125630.4.peg.5196"/>
<dbReference type="Pfam" id="PF01051">
    <property type="entry name" value="Rep3_N"/>
    <property type="match status" value="1"/>
</dbReference>
<dbReference type="HOGENOM" id="CLU_056709_0_0_6"/>
<evidence type="ECO:0000256" key="2">
    <source>
        <dbReference type="SAM" id="MobiDB-lite"/>
    </source>
</evidence>
<evidence type="ECO:0000313" key="5">
    <source>
        <dbReference type="Proteomes" id="UP000007841"/>
    </source>
</evidence>
<dbReference type="RefSeq" id="YP_005220808.1">
    <property type="nucleotide sequence ID" value="NC_016838.1"/>
</dbReference>
<keyword evidence="4" id="KW-0614">Plasmid</keyword>
<gene>
    <name evidence="4" type="ordered locus">KPHS_p100010</name>
</gene>
<keyword evidence="5" id="KW-1185">Reference proteome</keyword>
<evidence type="ECO:0000259" key="3">
    <source>
        <dbReference type="Pfam" id="PF01051"/>
    </source>
</evidence>
<geneLocation type="plasmid" evidence="4 5">
    <name>pKPHS1</name>
</geneLocation>
<dbReference type="EMBL" id="CP003223">
    <property type="protein sequence ID" value="AEW91909.1"/>
    <property type="molecule type" value="Genomic_DNA"/>
</dbReference>
<dbReference type="Proteomes" id="UP000007841">
    <property type="component" value="Plasmid pKPHS1"/>
</dbReference>
<feature type="domain" description="Initiator Rep protein WH1" evidence="3">
    <location>
        <begin position="158"/>
        <end position="279"/>
    </location>
</feature>
<organism evidence="4 5">
    <name type="scientific">Klebsiella pneumoniae subsp. pneumoniae (strain HS11286)</name>
    <dbReference type="NCBI Taxonomy" id="1125630"/>
    <lineage>
        <taxon>Bacteria</taxon>
        <taxon>Pseudomonadati</taxon>
        <taxon>Pseudomonadota</taxon>
        <taxon>Gammaproteobacteria</taxon>
        <taxon>Enterobacterales</taxon>
        <taxon>Enterobacteriaceae</taxon>
        <taxon>Klebsiella/Raoultella group</taxon>
        <taxon>Klebsiella</taxon>
        <taxon>Klebsiella pneumoniae complex</taxon>
    </lineage>
</organism>
<accession>A0A0H3GVC2</accession>
<sequence length="405" mass="45969">MLSAVNDMLSAVRYMLPTVLCMLSAVIDVCCQRLEPKGIHMSTKNKKESEIKEIPEDNEILEEDALNLYTGDLVPNSNNTVQPIALMRLGLFVPTLKGTKNSSRNKSNMIDASRELVQLEVARSEGYSNIKITGPRLDMDHDFKTWVGVVRSLAEYGEPTGRVELSITKFAKFCGYPSSQIRKTLRDRLTNSLLKIMRTTLSFQRTHEEKNVDDTNKISLLMVHLINSVDYNEKKDSIVFYAEPKLSELYRFDHKVLLQLKVINKLPRKETAQALYTFIESLPPKPAPVSLARLRARLNLSTRNVSSQNQTIRNGLKSLQELGYLEYSEVKRGRSVYIQIHSRNPKLKVTSSKPEKPEAPKQAEEAKGEIDAKQNLKNKISELSQNLTPENIKLIEILTNSLKLL</sequence>
<dbReference type="RefSeq" id="WP_014342073.1">
    <property type="nucleotide sequence ID" value="NC_016838.1"/>
</dbReference>
<reference evidence="5" key="1">
    <citation type="journal article" date="2012" name="J. Bacteriol.">
        <title>Complete genome sequence of Klebsiella pneumoniae subsp. pneumoniae HS11286, a multidrug-resistant strain isolated from human sputum.</title>
        <authorList>
            <person name="Liu P."/>
            <person name="Li P."/>
            <person name="Jiang X."/>
            <person name="Bi D."/>
            <person name="Xie Y."/>
            <person name="Tai C."/>
            <person name="Deng Z."/>
            <person name="Rajakumar K."/>
            <person name="Ou H.Y."/>
        </authorList>
    </citation>
    <scope>NUCLEOTIDE SEQUENCE [LARGE SCALE GENOMIC DNA]</scope>
    <source>
        <strain evidence="5">HS11286</strain>
        <plasmid evidence="5">pKPHS1</plasmid>
    </source>
</reference>
<dbReference type="KEGG" id="kpm:KPHS_p100010"/>
<proteinExistence type="inferred from homology"/>
<dbReference type="AlphaFoldDB" id="A0A0H3GVC2"/>
<feature type="region of interest" description="Disordered" evidence="2">
    <location>
        <begin position="346"/>
        <end position="370"/>
    </location>
</feature>
<evidence type="ECO:0000313" key="4">
    <source>
        <dbReference type="EMBL" id="AEW91909.1"/>
    </source>
</evidence>
<name>A0A0H3GVC2_KLEPH</name>
<dbReference type="InterPro" id="IPR000525">
    <property type="entry name" value="Initiator_Rep_WH1"/>
</dbReference>
<dbReference type="GO" id="GO:0006270">
    <property type="term" value="P:DNA replication initiation"/>
    <property type="evidence" value="ECO:0007669"/>
    <property type="project" value="InterPro"/>
</dbReference>
<evidence type="ECO:0000256" key="1">
    <source>
        <dbReference type="ARBA" id="ARBA00038283"/>
    </source>
</evidence>
<comment type="similarity">
    <text evidence="1">Belongs to the initiator RepB protein family.</text>
</comment>
<protein>
    <submittedName>
        <fullName evidence="4">Replication protein A</fullName>
    </submittedName>
</protein>
<feature type="compositionally biased region" description="Basic and acidic residues" evidence="2">
    <location>
        <begin position="353"/>
        <end position="370"/>
    </location>
</feature>
<dbReference type="GeneID" id="11818038"/>
<dbReference type="GO" id="GO:0003887">
    <property type="term" value="F:DNA-directed DNA polymerase activity"/>
    <property type="evidence" value="ECO:0007669"/>
    <property type="project" value="InterPro"/>
</dbReference>